<accession>A0AA38UMN3</accession>
<organism evidence="3 4">
    <name type="scientific">Lentinula detonsa</name>
    <dbReference type="NCBI Taxonomy" id="2804962"/>
    <lineage>
        <taxon>Eukaryota</taxon>
        <taxon>Fungi</taxon>
        <taxon>Dikarya</taxon>
        <taxon>Basidiomycota</taxon>
        <taxon>Agaricomycotina</taxon>
        <taxon>Agaricomycetes</taxon>
        <taxon>Agaricomycetidae</taxon>
        <taxon>Agaricales</taxon>
        <taxon>Marasmiineae</taxon>
        <taxon>Omphalotaceae</taxon>
        <taxon>Lentinula</taxon>
    </lineage>
</organism>
<keyword evidence="2" id="KW-1133">Transmembrane helix</keyword>
<protein>
    <submittedName>
        <fullName evidence="3">Uncharacterized protein</fullName>
    </submittedName>
</protein>
<dbReference type="Proteomes" id="UP001163850">
    <property type="component" value="Unassembled WGS sequence"/>
</dbReference>
<proteinExistence type="predicted"/>
<reference evidence="3" key="1">
    <citation type="submission" date="2022-08" db="EMBL/GenBank/DDBJ databases">
        <authorList>
            <consortium name="DOE Joint Genome Institute"/>
            <person name="Min B."/>
            <person name="Riley R."/>
            <person name="Sierra-Patev S."/>
            <person name="Naranjo-Ortiz M."/>
            <person name="Looney B."/>
            <person name="Konkel Z."/>
            <person name="Slot J.C."/>
            <person name="Sakamoto Y."/>
            <person name="Steenwyk J.L."/>
            <person name="Rokas A."/>
            <person name="Carro J."/>
            <person name="Camarero S."/>
            <person name="Ferreira P."/>
            <person name="Molpeceres G."/>
            <person name="Ruiz-Duenas F.J."/>
            <person name="Serrano A."/>
            <person name="Henrissat B."/>
            <person name="Drula E."/>
            <person name="Hughes K.W."/>
            <person name="Mata J.L."/>
            <person name="Ishikawa N.K."/>
            <person name="Vargas-Isla R."/>
            <person name="Ushijima S."/>
            <person name="Smith C.A."/>
            <person name="Ahrendt S."/>
            <person name="Andreopoulos W."/>
            <person name="He G."/>
            <person name="Labutti K."/>
            <person name="Lipzen A."/>
            <person name="Ng V."/>
            <person name="Sandor L."/>
            <person name="Barry K."/>
            <person name="Martinez A.T."/>
            <person name="Xiao Y."/>
            <person name="Gibbons J.G."/>
            <person name="Terashima K."/>
            <person name="Hibbett D.S."/>
            <person name="Grigoriev I.V."/>
        </authorList>
    </citation>
    <scope>NUCLEOTIDE SEQUENCE</scope>
    <source>
        <strain evidence="3">TFB7829</strain>
    </source>
</reference>
<sequence>MSSSQKSQGRRKFDVSLAELSRPEKQTHHYKTYKPPDLPSKAASKSHSEELTPQQEARKRYEERNLLQRRKKARERMAKYVVIFYSIILILGLSDAERRTAKKNEKFRKLTKNCIAKDIEKSVGTRRIDAVLCESHPQPDELLLFSDISKSRYIEQYGAKSFHLYLRRRNGHLQRPEDYEEASP</sequence>
<evidence type="ECO:0000256" key="2">
    <source>
        <dbReference type="SAM" id="Phobius"/>
    </source>
</evidence>
<evidence type="ECO:0000313" key="3">
    <source>
        <dbReference type="EMBL" id="KAJ3978881.1"/>
    </source>
</evidence>
<name>A0AA38UMN3_9AGAR</name>
<dbReference type="EMBL" id="MU802638">
    <property type="protein sequence ID" value="KAJ3978881.1"/>
    <property type="molecule type" value="Genomic_DNA"/>
</dbReference>
<evidence type="ECO:0000256" key="1">
    <source>
        <dbReference type="SAM" id="MobiDB-lite"/>
    </source>
</evidence>
<gene>
    <name evidence="3" type="ORF">F5890DRAFT_1559529</name>
</gene>
<evidence type="ECO:0000313" key="4">
    <source>
        <dbReference type="Proteomes" id="UP001163850"/>
    </source>
</evidence>
<comment type="caution">
    <text evidence="3">The sequence shown here is derived from an EMBL/GenBank/DDBJ whole genome shotgun (WGS) entry which is preliminary data.</text>
</comment>
<keyword evidence="2" id="KW-0812">Transmembrane</keyword>
<feature type="region of interest" description="Disordered" evidence="1">
    <location>
        <begin position="1"/>
        <end position="63"/>
    </location>
</feature>
<dbReference type="AlphaFoldDB" id="A0AA38UMN3"/>
<feature type="compositionally biased region" description="Basic and acidic residues" evidence="1">
    <location>
        <begin position="46"/>
        <end position="63"/>
    </location>
</feature>
<keyword evidence="2" id="KW-0472">Membrane</keyword>
<feature type="transmembrane region" description="Helical" evidence="2">
    <location>
        <begin position="77"/>
        <end position="94"/>
    </location>
</feature>